<evidence type="ECO:0000313" key="2">
    <source>
        <dbReference type="EMBL" id="SDC09187.1"/>
    </source>
</evidence>
<evidence type="ECO:0000256" key="1">
    <source>
        <dbReference type="SAM" id="Phobius"/>
    </source>
</evidence>
<proteinExistence type="predicted"/>
<name>A0A1G6IRR0_9GAMM</name>
<protein>
    <submittedName>
        <fullName evidence="2">MJ0042 family finger-like domain-containing protein</fullName>
    </submittedName>
</protein>
<keyword evidence="1" id="KW-0472">Membrane</keyword>
<keyword evidence="3" id="KW-1185">Reference proteome</keyword>
<sequence>MQLNIAQGKVRCAQCHTVFDAFAHFILDPAYEPSIHPEKHLNFSIHNNTQNIETNPVDATAIRSENHAIIQHVMQMMGNGVDGSKLNLYTYLNHLDTMSPNQTGHTPLLPISNLLDEKDAEMAYTSTYTKAATGQFRKKASPNQRNYYFTWGIINFLLVLLLIFQFFFFSYV</sequence>
<gene>
    <name evidence="2" type="ORF">SAMN05421749_103129</name>
</gene>
<dbReference type="EMBL" id="FMYK01000003">
    <property type="protein sequence ID" value="SDC09187.1"/>
    <property type="molecule type" value="Genomic_DNA"/>
</dbReference>
<keyword evidence="1" id="KW-1133">Transmembrane helix</keyword>
<organism evidence="2 3">
    <name type="scientific">Acinetobacter marinus</name>
    <dbReference type="NCBI Taxonomy" id="281375"/>
    <lineage>
        <taxon>Bacteria</taxon>
        <taxon>Pseudomonadati</taxon>
        <taxon>Pseudomonadota</taxon>
        <taxon>Gammaproteobacteria</taxon>
        <taxon>Moraxellales</taxon>
        <taxon>Moraxellaceae</taxon>
        <taxon>Acinetobacter</taxon>
    </lineage>
</organism>
<dbReference type="Proteomes" id="UP000242317">
    <property type="component" value="Unassembled WGS sequence"/>
</dbReference>
<accession>A0A1G6IRR0</accession>
<dbReference type="AlphaFoldDB" id="A0A1G6IRR0"/>
<reference evidence="3" key="1">
    <citation type="submission" date="2016-09" db="EMBL/GenBank/DDBJ databases">
        <authorList>
            <person name="Varghese N."/>
            <person name="Submissions S."/>
        </authorList>
    </citation>
    <scope>NUCLEOTIDE SEQUENCE [LARGE SCALE GENOMIC DNA]</scope>
    <source>
        <strain evidence="3">ANC 3699</strain>
    </source>
</reference>
<keyword evidence="1" id="KW-0812">Transmembrane</keyword>
<evidence type="ECO:0000313" key="3">
    <source>
        <dbReference type="Proteomes" id="UP000242317"/>
    </source>
</evidence>
<feature type="transmembrane region" description="Helical" evidence="1">
    <location>
        <begin position="147"/>
        <end position="169"/>
    </location>
</feature>